<protein>
    <submittedName>
        <fullName evidence="1">Uncharacterized protein</fullName>
    </submittedName>
</protein>
<evidence type="ECO:0000313" key="2">
    <source>
        <dbReference type="Proteomes" id="UP000249799"/>
    </source>
</evidence>
<sequence length="67" mass="7579">MAIVEEVEDLFERGRPVLPDLPDLPDLLVLLGAQDNVVDDIGRLVRALVYFNHSLEFCVITIIIYLV</sequence>
<organism evidence="1 2">
    <name type="scientific">Bradymonas sediminis</name>
    <dbReference type="NCBI Taxonomy" id="1548548"/>
    <lineage>
        <taxon>Bacteria</taxon>
        <taxon>Deltaproteobacteria</taxon>
        <taxon>Bradymonadales</taxon>
        <taxon>Bradymonadaceae</taxon>
        <taxon>Bradymonas</taxon>
    </lineage>
</organism>
<name>A0A2Z4FQY0_9DELT</name>
<dbReference type="AlphaFoldDB" id="A0A2Z4FQY0"/>
<dbReference type="KEGG" id="bsed:DN745_17500"/>
<keyword evidence="2" id="KW-1185">Reference proteome</keyword>
<gene>
    <name evidence="1" type="ORF">DN745_17500</name>
</gene>
<dbReference type="EMBL" id="CP030032">
    <property type="protein sequence ID" value="AWV91026.1"/>
    <property type="molecule type" value="Genomic_DNA"/>
</dbReference>
<proteinExistence type="predicted"/>
<evidence type="ECO:0000313" key="1">
    <source>
        <dbReference type="EMBL" id="AWV91026.1"/>
    </source>
</evidence>
<accession>A0A2Z4FQY0</accession>
<dbReference type="Proteomes" id="UP000249799">
    <property type="component" value="Chromosome"/>
</dbReference>
<reference evidence="1 2" key="1">
    <citation type="submission" date="2018-06" db="EMBL/GenBank/DDBJ databases">
        <title>Lujinxingia sediminis gen. nov. sp. nov., a new facultative anaerobic member of the class Deltaproteobacteria, and proposal of Lujinxingaceae fam. nov.</title>
        <authorList>
            <person name="Guo L.-Y."/>
            <person name="Li C.-M."/>
            <person name="Wang S."/>
            <person name="Du Z.-J."/>
        </authorList>
    </citation>
    <scope>NUCLEOTIDE SEQUENCE [LARGE SCALE GENOMIC DNA]</scope>
    <source>
        <strain evidence="1 2">FA350</strain>
    </source>
</reference>